<proteinExistence type="predicted"/>
<name>A0A6J4EFQ7_9CAUD</name>
<accession>A0A6J4EFQ7</accession>
<dbReference type="EMBL" id="LC553736">
    <property type="protein sequence ID" value="BCG45167.1"/>
    <property type="molecule type" value="Genomic_DNA"/>
</dbReference>
<reference evidence="1 2" key="1">
    <citation type="submission" date="2020-06" db="EMBL/GenBank/DDBJ databases">
        <title>Complete Genome Sequence of Salmonella phage SAP012.</title>
        <authorList>
            <person name="Shahin K."/>
            <person name="Soleimani-Delfan A."/>
            <person name="Barazandeh M."/>
            <person name="Komijani Majid."/>
            <person name="Bao H."/>
            <person name="Zhang L."/>
            <person name="Wang R."/>
        </authorList>
    </citation>
    <scope>NUCLEOTIDE SEQUENCE [LARGE SCALE GENOMIC DNA]</scope>
</reference>
<dbReference type="RefSeq" id="YP_009999724.1">
    <property type="nucleotide sequence ID" value="NC_053008.1"/>
</dbReference>
<evidence type="ECO:0000313" key="2">
    <source>
        <dbReference type="Proteomes" id="UP000505247"/>
    </source>
</evidence>
<sequence>MINHLTLSPLTVLVRTNREDSVNYLRINADLSRPETVATAAADAFYQDIRDNLDLGECDPGSAGDAWRENGCEIVGIAEGHFNIATSGCDTVSSLCGYLRYAIDSEKPRSVAAVCAGVLGGAK</sequence>
<organism evidence="1 2">
    <name type="scientific">Salmonella phage SAP012</name>
    <dbReference type="NCBI Taxonomy" id="2742114"/>
    <lineage>
        <taxon>Viruses</taxon>
        <taxon>Duplodnaviria</taxon>
        <taxon>Heunggongvirae</taxon>
        <taxon>Uroviricota</taxon>
        <taxon>Caudoviricetes</taxon>
        <taxon>Casjensviridae</taxon>
        <taxon>Zhonglingvirus</taxon>
        <taxon>Zhonglingvirus SAP012</taxon>
    </lineage>
</organism>
<dbReference type="Proteomes" id="UP000505247">
    <property type="component" value="Segment"/>
</dbReference>
<evidence type="ECO:0000313" key="1">
    <source>
        <dbReference type="EMBL" id="BCG45167.1"/>
    </source>
</evidence>
<dbReference type="KEGG" id="vg:62682356"/>
<keyword evidence="2" id="KW-1185">Reference proteome</keyword>
<protein>
    <submittedName>
        <fullName evidence="1">Uncharacterized protein</fullName>
    </submittedName>
</protein>
<dbReference type="GeneID" id="62682356"/>